<keyword evidence="1" id="KW-1133">Transmembrane helix</keyword>
<organism evidence="2 3">
    <name type="scientific">Candidatus Nomurabacteria bacterium GW2011_GWC2_41_8</name>
    <dbReference type="NCBI Taxonomy" id="1618755"/>
    <lineage>
        <taxon>Bacteria</taxon>
        <taxon>Candidatus Nomuraibacteriota</taxon>
    </lineage>
</organism>
<evidence type="ECO:0000313" key="3">
    <source>
        <dbReference type="Proteomes" id="UP000033949"/>
    </source>
</evidence>
<dbReference type="AlphaFoldDB" id="A0A0G0ZPP5"/>
<name>A0A0G0ZPP5_9BACT</name>
<proteinExistence type="predicted"/>
<accession>A0A0G0ZPP5</accession>
<keyword evidence="1" id="KW-0812">Transmembrane</keyword>
<sequence length="156" mass="17589">MTIGFYYKLAILFLMVLDFCILVAVISITPSYFLSSAKSASINTKLEIQKNEPLPLFDQQTLTVINEKNKFLVSQKIIQAILLNKRSDIKITQILYENDPAQGKKISITGTAPSREILLLFRRALENDSAFKNVNLPISNFVKGSNIQFYLSLIPS</sequence>
<reference evidence="2 3" key="1">
    <citation type="journal article" date="2015" name="Nature">
        <title>rRNA introns, odd ribosomes, and small enigmatic genomes across a large radiation of phyla.</title>
        <authorList>
            <person name="Brown C.T."/>
            <person name="Hug L.A."/>
            <person name="Thomas B.C."/>
            <person name="Sharon I."/>
            <person name="Castelle C.J."/>
            <person name="Singh A."/>
            <person name="Wilkins M.J."/>
            <person name="Williams K.H."/>
            <person name="Banfield J.F."/>
        </authorList>
    </citation>
    <scope>NUCLEOTIDE SEQUENCE [LARGE SCALE GENOMIC DNA]</scope>
</reference>
<feature type="transmembrane region" description="Helical" evidence="1">
    <location>
        <begin position="6"/>
        <end position="28"/>
    </location>
</feature>
<evidence type="ECO:0000313" key="2">
    <source>
        <dbReference type="EMBL" id="KKS24036.1"/>
    </source>
</evidence>
<dbReference type="EMBL" id="LCCC01000013">
    <property type="protein sequence ID" value="KKS24036.1"/>
    <property type="molecule type" value="Genomic_DNA"/>
</dbReference>
<keyword evidence="1" id="KW-0472">Membrane</keyword>
<evidence type="ECO:0000256" key="1">
    <source>
        <dbReference type="SAM" id="Phobius"/>
    </source>
</evidence>
<dbReference type="Proteomes" id="UP000033949">
    <property type="component" value="Unassembled WGS sequence"/>
</dbReference>
<comment type="caution">
    <text evidence="2">The sequence shown here is derived from an EMBL/GenBank/DDBJ whole genome shotgun (WGS) entry which is preliminary data.</text>
</comment>
<protein>
    <submittedName>
        <fullName evidence="2">Uncharacterized protein</fullName>
    </submittedName>
</protein>
<gene>
    <name evidence="2" type="ORF">UU82_C0013G0004</name>
</gene>